<evidence type="ECO:0000256" key="1">
    <source>
        <dbReference type="PIRSR" id="PIRSR001359-1"/>
    </source>
</evidence>
<evidence type="ECO:0000313" key="5">
    <source>
        <dbReference type="Proteomes" id="UP000229307"/>
    </source>
</evidence>
<evidence type="ECO:0000313" key="4">
    <source>
        <dbReference type="EMBL" id="PIZ14686.1"/>
    </source>
</evidence>
<evidence type="ECO:0000256" key="2">
    <source>
        <dbReference type="PIRSR" id="PIRSR001359-2"/>
    </source>
</evidence>
<protein>
    <submittedName>
        <fullName evidence="4">Fructose-bisphosphate aldolase</fullName>
        <ecNumber evidence="4">4.1.2.13</ecNumber>
    </submittedName>
</protein>
<dbReference type="Proteomes" id="UP000229307">
    <property type="component" value="Unassembled WGS sequence"/>
</dbReference>
<name>A0A2M7S557_9BACT</name>
<feature type="binding site" evidence="3">
    <location>
        <position position="113"/>
    </location>
    <ligand>
        <name>Zn(2+)</name>
        <dbReference type="ChEBI" id="CHEBI:29105"/>
        <label>2</label>
    </ligand>
</feature>
<accession>A0A2M7S557</accession>
<organism evidence="4 5">
    <name type="scientific">Candidatus Desantisbacteria bacterium CG_4_10_14_0_8_um_filter_48_22</name>
    <dbReference type="NCBI Taxonomy" id="1974543"/>
    <lineage>
        <taxon>Bacteria</taxon>
        <taxon>Candidatus Desantisiibacteriota</taxon>
    </lineage>
</organism>
<feature type="binding site" evidence="3">
    <location>
        <position position="143"/>
    </location>
    <ligand>
        <name>Zn(2+)</name>
        <dbReference type="ChEBI" id="CHEBI:29105"/>
        <label>2</label>
    </ligand>
</feature>
<dbReference type="PANTHER" id="PTHR30304:SF0">
    <property type="entry name" value="D-TAGATOSE-1,6-BISPHOSPHATE ALDOLASE SUBUNIT GATY-RELATED"/>
    <property type="match status" value="1"/>
</dbReference>
<keyword evidence="3" id="KW-0862">Zinc</keyword>
<feature type="binding site" evidence="2">
    <location>
        <position position="188"/>
    </location>
    <ligand>
        <name>dihydroxyacetone phosphate</name>
        <dbReference type="ChEBI" id="CHEBI:57642"/>
    </ligand>
</feature>
<dbReference type="InterPro" id="IPR000771">
    <property type="entry name" value="FBA_II"/>
</dbReference>
<reference evidence="5" key="1">
    <citation type="submission" date="2017-09" db="EMBL/GenBank/DDBJ databases">
        <title>Depth-based differentiation of microbial function through sediment-hosted aquifers and enrichment of novel symbionts in the deep terrestrial subsurface.</title>
        <authorList>
            <person name="Probst A.J."/>
            <person name="Ladd B."/>
            <person name="Jarett J.K."/>
            <person name="Geller-Mcgrath D.E."/>
            <person name="Sieber C.M.K."/>
            <person name="Emerson J.B."/>
            <person name="Anantharaman K."/>
            <person name="Thomas B.C."/>
            <person name="Malmstrom R."/>
            <person name="Stieglmeier M."/>
            <person name="Klingl A."/>
            <person name="Woyke T."/>
            <person name="Ryan C.M."/>
            <person name="Banfield J.F."/>
        </authorList>
    </citation>
    <scope>NUCLEOTIDE SEQUENCE [LARGE SCALE GENOMIC DNA]</scope>
</reference>
<dbReference type="PANTHER" id="PTHR30304">
    <property type="entry name" value="D-TAGATOSE-1,6-BISPHOSPHATE ALDOLASE"/>
    <property type="match status" value="1"/>
</dbReference>
<dbReference type="GO" id="GO:0008270">
    <property type="term" value="F:zinc ion binding"/>
    <property type="evidence" value="ECO:0007669"/>
    <property type="project" value="InterPro"/>
</dbReference>
<feature type="binding site" evidence="2">
    <location>
        <begin position="245"/>
        <end position="247"/>
    </location>
    <ligand>
        <name>dihydroxyacetone phosphate</name>
        <dbReference type="ChEBI" id="CHEBI:57642"/>
    </ligand>
</feature>
<dbReference type="GO" id="GO:0004332">
    <property type="term" value="F:fructose-bisphosphate aldolase activity"/>
    <property type="evidence" value="ECO:0007669"/>
    <property type="project" value="UniProtKB-EC"/>
</dbReference>
<dbReference type="GO" id="GO:0005975">
    <property type="term" value="P:carbohydrate metabolic process"/>
    <property type="evidence" value="ECO:0007669"/>
    <property type="project" value="InterPro"/>
</dbReference>
<dbReference type="InterPro" id="IPR013785">
    <property type="entry name" value="Aldolase_TIM"/>
</dbReference>
<feature type="binding site" evidence="3">
    <location>
        <position position="93"/>
    </location>
    <ligand>
        <name>Zn(2+)</name>
        <dbReference type="ChEBI" id="CHEBI:29105"/>
        <label>1</label>
        <note>catalytic</note>
    </ligand>
</feature>
<dbReference type="InterPro" id="IPR050246">
    <property type="entry name" value="Class_II_FBP_aldolase"/>
</dbReference>
<feature type="binding site" evidence="2">
    <location>
        <begin position="266"/>
        <end position="269"/>
    </location>
    <ligand>
        <name>dihydroxyacetone phosphate</name>
        <dbReference type="ChEBI" id="CHEBI:57642"/>
    </ligand>
</feature>
<dbReference type="Pfam" id="PF01116">
    <property type="entry name" value="F_bP_aldolase"/>
    <property type="match status" value="1"/>
</dbReference>
<dbReference type="SUPFAM" id="SSF51569">
    <property type="entry name" value="Aldolase"/>
    <property type="match status" value="1"/>
</dbReference>
<keyword evidence="4" id="KW-0456">Lyase</keyword>
<dbReference type="EC" id="4.1.2.13" evidence="4"/>
<keyword evidence="3" id="KW-0479">Metal-binding</keyword>
<comment type="cofactor">
    <cofactor evidence="3">
        <name>Zn(2+)</name>
        <dbReference type="ChEBI" id="CHEBI:29105"/>
    </cofactor>
    <text evidence="3">Binds 2 Zn(2+) ions per subunit. One is catalytic and the other provides a structural contribution.</text>
</comment>
<feature type="binding site" evidence="3">
    <location>
        <position position="187"/>
    </location>
    <ligand>
        <name>Zn(2+)</name>
        <dbReference type="ChEBI" id="CHEBI:29105"/>
        <label>1</label>
        <note>catalytic</note>
    </ligand>
</feature>
<feature type="active site" description="Proton donor" evidence="1">
    <location>
        <position position="92"/>
    </location>
</feature>
<gene>
    <name evidence="4" type="ORF">COY52_11430</name>
</gene>
<dbReference type="EMBL" id="PFMR01000314">
    <property type="protein sequence ID" value="PIZ14686.1"/>
    <property type="molecule type" value="Genomic_DNA"/>
</dbReference>
<dbReference type="Gene3D" id="3.20.20.70">
    <property type="entry name" value="Aldolase class I"/>
    <property type="match status" value="1"/>
</dbReference>
<dbReference type="AlphaFoldDB" id="A0A2M7S557"/>
<comment type="caution">
    <text evidence="4">The sequence shown here is derived from an EMBL/GenBank/DDBJ whole genome shotgun (WGS) entry which is preliminary data.</text>
</comment>
<proteinExistence type="predicted"/>
<sequence length="398" mass="43010">MAAKLYSFVPLMQAAEQASLKGHPSAVGAFNVNFYAQAEGILEGLKRAEAPGIIQASKGANKFQGGADKIQYMLLKAMDNMKFGNPIALHLDHGDTKSAKDCVDKGFSSVMIDASKLDEPQNIETTKEIVLYAHAKGVGVEGEYGKLAGVEEDIAHENTTYADPKFVPVFLDRSGADALAVAYGTSHGPNKGKTSALNVGIVTESYAGLKAYRMNTRYFLVGHGSSTVPKELVDEINRFGGTLKGTSGVPDYMIKNAIKEGIRKVNIDTDLRLGITAVFRKYLSDHKDIEKKSEILGVIKRVFSGETPAKDKDGNPVDSGGLVDPRSYLDPVMAMDPGILREDYRKLKDEAFIEVMNMVRERIAEHVKGLCVMFGSAGLASQVDTGMTLEAMAAQYGK</sequence>
<evidence type="ECO:0000256" key="3">
    <source>
        <dbReference type="PIRSR" id="PIRSR001359-3"/>
    </source>
</evidence>